<proteinExistence type="predicted"/>
<comment type="caution">
    <text evidence="2">The sequence shown here is derived from an EMBL/GenBank/DDBJ whole genome shotgun (WGS) entry which is preliminary data.</text>
</comment>
<dbReference type="InterPro" id="IPR025272">
    <property type="entry name" value="SocA_Panacea"/>
</dbReference>
<evidence type="ECO:0000313" key="3">
    <source>
        <dbReference type="Proteomes" id="UP000295729"/>
    </source>
</evidence>
<evidence type="ECO:0000313" key="2">
    <source>
        <dbReference type="EMBL" id="TDR05598.1"/>
    </source>
</evidence>
<dbReference type="AlphaFoldDB" id="A0A4R6WZU8"/>
<keyword evidence="3" id="KW-1185">Reference proteome</keyword>
<organism evidence="2 3">
    <name type="scientific">Marinomonas communis</name>
    <dbReference type="NCBI Taxonomy" id="28254"/>
    <lineage>
        <taxon>Bacteria</taxon>
        <taxon>Pseudomonadati</taxon>
        <taxon>Pseudomonadota</taxon>
        <taxon>Gammaproteobacteria</taxon>
        <taxon>Oceanospirillales</taxon>
        <taxon>Oceanospirillaceae</taxon>
        <taxon>Marinomonas</taxon>
    </lineage>
</organism>
<accession>A0A4R6WZU8</accession>
<feature type="domain" description="Antitoxin SocA-like Panacea" evidence="1">
    <location>
        <begin position="28"/>
        <end position="121"/>
    </location>
</feature>
<dbReference type="EMBL" id="SNZA01000009">
    <property type="protein sequence ID" value="TDR05598.1"/>
    <property type="molecule type" value="Genomic_DNA"/>
</dbReference>
<evidence type="ECO:0000259" key="1">
    <source>
        <dbReference type="Pfam" id="PF13274"/>
    </source>
</evidence>
<gene>
    <name evidence="2" type="ORF">C8D85_3624</name>
</gene>
<dbReference type="Pfam" id="PF13274">
    <property type="entry name" value="SocA_Panacea"/>
    <property type="match status" value="1"/>
</dbReference>
<dbReference type="RefSeq" id="WP_162847626.1">
    <property type="nucleotide sequence ID" value="NZ_SNZA01000009.1"/>
</dbReference>
<protein>
    <submittedName>
        <fullName evidence="2">Putative phage-associated protein</fullName>
    </submittedName>
</protein>
<sequence>MATSTIDDVATYLIQESNMSLGITHRELQKILYYSQGFYLAKYNRPLFDADFDAWKYGPVNTGIWGRFKQYGYANLYVSPDKEVVTLDTAKKAFLVSILSAFLSIGQTKLIGMSHTDHPWENNYIEGMNKRISKEQIQDFFINFDTIEEYVSTAEAKLQFSKLIQSRGDYLNSLPDLEEGWISGNKAVPPTAEVCRECNKFLQSFERNLFSKHAAPVIPKLIMGPVPSGGVGVELHSPSKNIYINFYNDALVDVSIETSDEFTEHELNLDLFNEEMGLFLEGIV</sequence>
<dbReference type="Proteomes" id="UP000295729">
    <property type="component" value="Unassembled WGS sequence"/>
</dbReference>
<name>A0A4R6WZU8_9GAMM</name>
<reference evidence="2 3" key="1">
    <citation type="submission" date="2019-03" db="EMBL/GenBank/DDBJ databases">
        <title>Genomic Encyclopedia of Type Strains, Phase IV (KMG-IV): sequencing the most valuable type-strain genomes for metagenomic binning, comparative biology and taxonomic classification.</title>
        <authorList>
            <person name="Goeker M."/>
        </authorList>
    </citation>
    <scope>NUCLEOTIDE SEQUENCE [LARGE SCALE GENOMIC DNA]</scope>
    <source>
        <strain evidence="2 3">DSM 5604</strain>
    </source>
</reference>